<dbReference type="GO" id="GO:0000976">
    <property type="term" value="F:transcription cis-regulatory region binding"/>
    <property type="evidence" value="ECO:0007669"/>
    <property type="project" value="TreeGrafter"/>
</dbReference>
<feature type="modified residue" description="4-aspartylphosphate" evidence="6">
    <location>
        <position position="65"/>
    </location>
</feature>
<dbReference type="PROSITE" id="PS51755">
    <property type="entry name" value="OMPR_PHOB"/>
    <property type="match status" value="1"/>
</dbReference>
<feature type="domain" description="OmpR/PhoB-type" evidence="9">
    <location>
        <begin position="133"/>
        <end position="234"/>
    </location>
</feature>
<name>A0A3S2VZH1_9BURK</name>
<dbReference type="RefSeq" id="WP_128195631.1">
    <property type="nucleotide sequence ID" value="NZ_SACT01000001.1"/>
</dbReference>
<dbReference type="PANTHER" id="PTHR48111">
    <property type="entry name" value="REGULATOR OF RPOS"/>
    <property type="match status" value="1"/>
</dbReference>
<dbReference type="InterPro" id="IPR001789">
    <property type="entry name" value="Sig_transdc_resp-reg_receiver"/>
</dbReference>
<dbReference type="Proteomes" id="UP000288178">
    <property type="component" value="Unassembled WGS sequence"/>
</dbReference>
<dbReference type="Gene3D" id="1.10.10.10">
    <property type="entry name" value="Winged helix-like DNA-binding domain superfamily/Winged helix DNA-binding domain"/>
    <property type="match status" value="1"/>
</dbReference>
<evidence type="ECO:0000256" key="3">
    <source>
        <dbReference type="ARBA" id="ARBA00023015"/>
    </source>
</evidence>
<dbReference type="InterPro" id="IPR001867">
    <property type="entry name" value="OmpR/PhoB-type_DNA-bd"/>
</dbReference>
<proteinExistence type="predicted"/>
<feature type="domain" description="Response regulatory" evidence="8">
    <location>
        <begin position="16"/>
        <end position="129"/>
    </location>
</feature>
<accession>A0A3S2VZH1</accession>
<dbReference type="SMART" id="SM00448">
    <property type="entry name" value="REC"/>
    <property type="match status" value="1"/>
</dbReference>
<reference evidence="10 11" key="1">
    <citation type="submission" date="2019-01" db="EMBL/GenBank/DDBJ databases">
        <authorList>
            <person name="Chen W.-M."/>
        </authorList>
    </citation>
    <scope>NUCLEOTIDE SEQUENCE [LARGE SCALE GENOMIC DNA]</scope>
    <source>
        <strain evidence="10 11">ICH-3</strain>
    </source>
</reference>
<dbReference type="GO" id="GO:0006355">
    <property type="term" value="P:regulation of DNA-templated transcription"/>
    <property type="evidence" value="ECO:0007669"/>
    <property type="project" value="InterPro"/>
</dbReference>
<dbReference type="GO" id="GO:0032993">
    <property type="term" value="C:protein-DNA complex"/>
    <property type="evidence" value="ECO:0007669"/>
    <property type="project" value="TreeGrafter"/>
</dbReference>
<dbReference type="GO" id="GO:0005829">
    <property type="term" value="C:cytosol"/>
    <property type="evidence" value="ECO:0007669"/>
    <property type="project" value="TreeGrafter"/>
</dbReference>
<evidence type="ECO:0000256" key="7">
    <source>
        <dbReference type="PROSITE-ProRule" id="PRU01091"/>
    </source>
</evidence>
<dbReference type="Pfam" id="PF00486">
    <property type="entry name" value="Trans_reg_C"/>
    <property type="match status" value="1"/>
</dbReference>
<protein>
    <submittedName>
        <fullName evidence="10">Response regulator transcription factor</fullName>
    </submittedName>
</protein>
<evidence type="ECO:0000259" key="8">
    <source>
        <dbReference type="PROSITE" id="PS50110"/>
    </source>
</evidence>
<dbReference type="CDD" id="cd00383">
    <property type="entry name" value="trans_reg_C"/>
    <property type="match status" value="1"/>
</dbReference>
<dbReference type="InterPro" id="IPR036388">
    <property type="entry name" value="WH-like_DNA-bd_sf"/>
</dbReference>
<evidence type="ECO:0000313" key="11">
    <source>
        <dbReference type="Proteomes" id="UP000288178"/>
    </source>
</evidence>
<evidence type="ECO:0000256" key="4">
    <source>
        <dbReference type="ARBA" id="ARBA00023125"/>
    </source>
</evidence>
<evidence type="ECO:0000259" key="9">
    <source>
        <dbReference type="PROSITE" id="PS51755"/>
    </source>
</evidence>
<dbReference type="SMART" id="SM00862">
    <property type="entry name" value="Trans_reg_C"/>
    <property type="match status" value="1"/>
</dbReference>
<dbReference type="EMBL" id="SACT01000001">
    <property type="protein sequence ID" value="RVT53948.1"/>
    <property type="molecule type" value="Genomic_DNA"/>
</dbReference>
<evidence type="ECO:0000256" key="5">
    <source>
        <dbReference type="ARBA" id="ARBA00023163"/>
    </source>
</evidence>
<dbReference type="SUPFAM" id="SSF52172">
    <property type="entry name" value="CheY-like"/>
    <property type="match status" value="1"/>
</dbReference>
<dbReference type="GO" id="GO:0000156">
    <property type="term" value="F:phosphorelay response regulator activity"/>
    <property type="evidence" value="ECO:0007669"/>
    <property type="project" value="TreeGrafter"/>
</dbReference>
<gene>
    <name evidence="10" type="ORF">ENE75_03460</name>
</gene>
<evidence type="ECO:0000256" key="2">
    <source>
        <dbReference type="ARBA" id="ARBA00023012"/>
    </source>
</evidence>
<organism evidence="10 11">
    <name type="scientific">Rubrivivax albus</name>
    <dbReference type="NCBI Taxonomy" id="2499835"/>
    <lineage>
        <taxon>Bacteria</taxon>
        <taxon>Pseudomonadati</taxon>
        <taxon>Pseudomonadota</taxon>
        <taxon>Betaproteobacteria</taxon>
        <taxon>Burkholderiales</taxon>
        <taxon>Sphaerotilaceae</taxon>
        <taxon>Rubrivivax</taxon>
    </lineage>
</organism>
<dbReference type="InterPro" id="IPR016032">
    <property type="entry name" value="Sig_transdc_resp-reg_C-effctor"/>
</dbReference>
<keyword evidence="1 6" id="KW-0597">Phosphoprotein</keyword>
<keyword evidence="3" id="KW-0805">Transcription regulation</keyword>
<evidence type="ECO:0000256" key="6">
    <source>
        <dbReference type="PROSITE-ProRule" id="PRU00169"/>
    </source>
</evidence>
<comment type="caution">
    <text evidence="10">The sequence shown here is derived from an EMBL/GenBank/DDBJ whole genome shotgun (WGS) entry which is preliminary data.</text>
</comment>
<dbReference type="OrthoDB" id="8583421at2"/>
<feature type="DNA-binding region" description="OmpR/PhoB-type" evidence="7">
    <location>
        <begin position="133"/>
        <end position="234"/>
    </location>
</feature>
<dbReference type="Gene3D" id="3.40.50.2300">
    <property type="match status" value="1"/>
</dbReference>
<dbReference type="SUPFAM" id="SSF46894">
    <property type="entry name" value="C-terminal effector domain of the bipartite response regulators"/>
    <property type="match status" value="1"/>
</dbReference>
<dbReference type="AlphaFoldDB" id="A0A3S2VZH1"/>
<dbReference type="InterPro" id="IPR011006">
    <property type="entry name" value="CheY-like_superfamily"/>
</dbReference>
<keyword evidence="2" id="KW-0902">Two-component regulatory system</keyword>
<dbReference type="PANTHER" id="PTHR48111:SF22">
    <property type="entry name" value="REGULATOR OF RPOS"/>
    <property type="match status" value="1"/>
</dbReference>
<evidence type="ECO:0000256" key="1">
    <source>
        <dbReference type="ARBA" id="ARBA00022553"/>
    </source>
</evidence>
<keyword evidence="5" id="KW-0804">Transcription</keyword>
<dbReference type="PROSITE" id="PS50110">
    <property type="entry name" value="RESPONSE_REGULATORY"/>
    <property type="match status" value="1"/>
</dbReference>
<dbReference type="Pfam" id="PF00072">
    <property type="entry name" value="Response_reg"/>
    <property type="match status" value="1"/>
</dbReference>
<sequence length="239" mass="26616">MQSSSTPEVTTTLVLSIALVDDDPEYTEFLAQYLRERGAQVDVFPDSNDLLAHHDPYGYDFYVLDLMLPGVDGAELIKVLRRRTDAGLLVVSGRLAPDVFRQVITAGADMYLAKPVQFEQVFLAIQAVQRRIQASTAAQTVWRLDLRARQLIAPDGARVDLSDADLTLMECFLAADGDVVSRETLRQRLGRDLDQEGADGLNATIYRLRRRIERATPALVPLQSRSRVGYVFKAPLKPA</sequence>
<keyword evidence="4 7" id="KW-0238">DNA-binding</keyword>
<evidence type="ECO:0000313" key="10">
    <source>
        <dbReference type="EMBL" id="RVT53948.1"/>
    </source>
</evidence>
<dbReference type="InterPro" id="IPR039420">
    <property type="entry name" value="WalR-like"/>
</dbReference>
<keyword evidence="11" id="KW-1185">Reference proteome</keyword>